<organism evidence="2">
    <name type="scientific">Magallana gigas</name>
    <name type="common">Pacific oyster</name>
    <name type="synonym">Crassostrea gigas</name>
    <dbReference type="NCBI Taxonomy" id="29159"/>
    <lineage>
        <taxon>Eukaryota</taxon>
        <taxon>Metazoa</taxon>
        <taxon>Spiralia</taxon>
        <taxon>Lophotrochozoa</taxon>
        <taxon>Mollusca</taxon>
        <taxon>Bivalvia</taxon>
        <taxon>Autobranchia</taxon>
        <taxon>Pteriomorphia</taxon>
        <taxon>Ostreida</taxon>
        <taxon>Ostreoidea</taxon>
        <taxon>Ostreidae</taxon>
        <taxon>Magallana</taxon>
    </lineage>
</organism>
<dbReference type="SUPFAM" id="SSF57845">
    <property type="entry name" value="B-box zinc-binding domain"/>
    <property type="match status" value="1"/>
</dbReference>
<dbReference type="Gene3D" id="3.30.160.60">
    <property type="entry name" value="Classic Zinc Finger"/>
    <property type="match status" value="1"/>
</dbReference>
<dbReference type="SMART" id="SM00336">
    <property type="entry name" value="BBOX"/>
    <property type="match status" value="2"/>
</dbReference>
<dbReference type="SUPFAM" id="SSF101898">
    <property type="entry name" value="NHL repeat"/>
    <property type="match status" value="1"/>
</dbReference>
<dbReference type="HOGENOM" id="CLU_007742_5_2_1"/>
<dbReference type="AlphaFoldDB" id="K1QD67"/>
<dbReference type="PROSITE" id="PS51125">
    <property type="entry name" value="NHL"/>
    <property type="match status" value="1"/>
</dbReference>
<evidence type="ECO:0000313" key="2">
    <source>
        <dbReference type="EMBL" id="EKC26710.1"/>
    </source>
</evidence>
<feature type="domain" description="B box-type" evidence="1">
    <location>
        <begin position="57"/>
        <end position="99"/>
    </location>
</feature>
<accession>K1QD67</accession>
<protein>
    <submittedName>
        <fullName evidence="2">Phytanoyl-CoA hydroxylase-interacting-like protein</fullName>
    </submittedName>
</protein>
<dbReference type="PROSITE" id="PS50119">
    <property type="entry name" value="ZF_BBOX"/>
    <property type="match status" value="2"/>
</dbReference>
<dbReference type="GO" id="GO:0008270">
    <property type="term" value="F:zinc ion binding"/>
    <property type="evidence" value="ECO:0007669"/>
    <property type="project" value="InterPro"/>
</dbReference>
<dbReference type="Gene3D" id="2.120.10.30">
    <property type="entry name" value="TolB, C-terminal domain"/>
    <property type="match status" value="1"/>
</dbReference>
<reference evidence="2" key="1">
    <citation type="journal article" date="2012" name="Nature">
        <title>The oyster genome reveals stress adaptation and complexity of shell formation.</title>
        <authorList>
            <person name="Zhang G."/>
            <person name="Fang X."/>
            <person name="Guo X."/>
            <person name="Li L."/>
            <person name="Luo R."/>
            <person name="Xu F."/>
            <person name="Yang P."/>
            <person name="Zhang L."/>
            <person name="Wang X."/>
            <person name="Qi H."/>
            <person name="Xiong Z."/>
            <person name="Que H."/>
            <person name="Xie Y."/>
            <person name="Holland P.W."/>
            <person name="Paps J."/>
            <person name="Zhu Y."/>
            <person name="Wu F."/>
            <person name="Chen Y."/>
            <person name="Wang J."/>
            <person name="Peng C."/>
            <person name="Meng J."/>
            <person name="Yang L."/>
            <person name="Liu J."/>
            <person name="Wen B."/>
            <person name="Zhang N."/>
            <person name="Huang Z."/>
            <person name="Zhu Q."/>
            <person name="Feng Y."/>
            <person name="Mount A."/>
            <person name="Hedgecock D."/>
            <person name="Xu Z."/>
            <person name="Liu Y."/>
            <person name="Domazet-Loso T."/>
            <person name="Du Y."/>
            <person name="Sun X."/>
            <person name="Zhang S."/>
            <person name="Liu B."/>
            <person name="Cheng P."/>
            <person name="Jiang X."/>
            <person name="Li J."/>
            <person name="Fan D."/>
            <person name="Wang W."/>
            <person name="Fu W."/>
            <person name="Wang T."/>
            <person name="Wang B."/>
            <person name="Zhang J."/>
            <person name="Peng Z."/>
            <person name="Li Y."/>
            <person name="Li N."/>
            <person name="Wang J."/>
            <person name="Chen M."/>
            <person name="He Y."/>
            <person name="Tan F."/>
            <person name="Song X."/>
            <person name="Zheng Q."/>
            <person name="Huang R."/>
            <person name="Yang H."/>
            <person name="Du X."/>
            <person name="Chen L."/>
            <person name="Yang M."/>
            <person name="Gaffney P.M."/>
            <person name="Wang S."/>
            <person name="Luo L."/>
            <person name="She Z."/>
            <person name="Ming Y."/>
            <person name="Huang W."/>
            <person name="Zhang S."/>
            <person name="Huang B."/>
            <person name="Zhang Y."/>
            <person name="Qu T."/>
            <person name="Ni P."/>
            <person name="Miao G."/>
            <person name="Wang J."/>
            <person name="Wang Q."/>
            <person name="Steinberg C.E."/>
            <person name="Wang H."/>
            <person name="Li N."/>
            <person name="Qian L."/>
            <person name="Zhang G."/>
            <person name="Li Y."/>
            <person name="Yang H."/>
            <person name="Liu X."/>
            <person name="Wang J."/>
            <person name="Yin Y."/>
            <person name="Wang J."/>
        </authorList>
    </citation>
    <scope>NUCLEOTIDE SEQUENCE [LARGE SCALE GENOMIC DNA]</scope>
    <source>
        <strain evidence="2">05x7-T-G4-1.051#20</strain>
    </source>
</reference>
<dbReference type="PANTHER" id="PTHR15698:SF10">
    <property type="entry name" value="PHYTANOYL-COA HYDROXYLASE-INTERACTING PROTEIN-LIKE C-TERMINAL DOMAIN-CONTAINING PROTEIN"/>
    <property type="match status" value="1"/>
</dbReference>
<dbReference type="InterPro" id="IPR001258">
    <property type="entry name" value="NHL_repeat"/>
</dbReference>
<sequence>MDAENSLQDVLRCHLCETPGPPMYCVICDKYLCKVCEKDHLSDQSKEHKVVPFKKRRYTPKCQKHPSKICEHYCEQCDFPICATCDSSEEHNGHQIIEITKTMDNKKETIQKNLQELEKNIYLKYQEIASIITDMKSALNENSQKLTTEIHKHGEDLHREIDTIIRNMKSNVQETDTKHLATLNQQEDETKHTISEITQTITELKTLLDSSDVSRVSAYKSRNDEFRRLPPKLTVSLPSFTPQKINTEQLYQQFGCLSASSIKTEEHGYTMESPGAQSSPPDRPLIDVPRIITQIKAEYRLLDSVSCLSDEEMWTSGEDNMMRLYNLSGELVKSVQTKSENRPWDIAVTKSGDLVYTDYTDRTVNIVKNTQIQTVIRLRGWIPHCVCSTSSGDLLVVMNSDDYEKTKVVCYSGSTEKQSIQYDNKGQPLYSPGRYKYISENRSLDICVSDRGARAVVVVNQAGKHRFTYTGPPSTKESFTPIGITTDSQGRILTADPNNNRIHILDQDGQFLRYIDNCHLQQPWGLCVDTRDNLFVAELYTGGAIVDSDNCFLKSKNQLQLSRRHISKAKYEIRFSSSDGTKFIFLTESETDEKHFFQCASGTTKYEIPFPLTPTKEYEINVFRGECLDPGRFTLSEHGSLKFQAAMSKGRLSSLHKRATEFCNDRALHSRIHFLYRNKPHQYFDKIRSQNRGEMKRYMKNDGGDQASPLNRAIPGLFFSAFYLKTPDGQLILPPDSPFGDQRFHVAVPFFLNSKNNLYFADFYCHYTNHHVTLVVTEANSYSDKFCKENLIFLESFNNPFLYYNRSENCFFINSSVNVEVFYTENINIGRLLSCGSNYAFFTFCRSVGDSRTKSFIGQRKNVNCDICNLNTL</sequence>
<evidence type="ECO:0000259" key="1">
    <source>
        <dbReference type="PROSITE" id="PS50119"/>
    </source>
</evidence>
<name>K1QD67_MAGGI</name>
<dbReference type="CDD" id="cd19756">
    <property type="entry name" value="Bbox2"/>
    <property type="match status" value="1"/>
</dbReference>
<dbReference type="InterPro" id="IPR042868">
    <property type="entry name" value="PHYHIP/PHYHIPL"/>
</dbReference>
<gene>
    <name evidence="2" type="ORF">CGI_10028244</name>
</gene>
<dbReference type="Pfam" id="PF19281">
    <property type="entry name" value="PHYHIP_C"/>
    <property type="match status" value="1"/>
</dbReference>
<dbReference type="Pfam" id="PF00643">
    <property type="entry name" value="zf-B_box"/>
    <property type="match status" value="1"/>
</dbReference>
<dbReference type="InterPro" id="IPR000315">
    <property type="entry name" value="Znf_B-box"/>
</dbReference>
<dbReference type="PANTHER" id="PTHR15698">
    <property type="entry name" value="PROTEIN CBG15099"/>
    <property type="match status" value="1"/>
</dbReference>
<dbReference type="InterPro" id="IPR011042">
    <property type="entry name" value="6-blade_b-propeller_TolB-like"/>
</dbReference>
<dbReference type="EMBL" id="JH816901">
    <property type="protein sequence ID" value="EKC26710.1"/>
    <property type="molecule type" value="Genomic_DNA"/>
</dbReference>
<dbReference type="InParanoid" id="K1QD67"/>
<feature type="domain" description="B box-type" evidence="1">
    <location>
        <begin position="8"/>
        <end position="53"/>
    </location>
</feature>
<proteinExistence type="predicted"/>
<dbReference type="InterPro" id="IPR045545">
    <property type="entry name" value="PHYIP/PHIPL_C"/>
</dbReference>